<keyword evidence="2 4" id="KW-0547">Nucleotide-binding</keyword>
<feature type="non-terminal residue" evidence="8">
    <location>
        <position position="306"/>
    </location>
</feature>
<dbReference type="AlphaFoldDB" id="A0A0C9V496"/>
<evidence type="ECO:0000256" key="5">
    <source>
        <dbReference type="RuleBase" id="RU000304"/>
    </source>
</evidence>
<evidence type="ECO:0000256" key="3">
    <source>
        <dbReference type="ARBA" id="ARBA00022840"/>
    </source>
</evidence>
<accession>A0A0C9V496</accession>
<evidence type="ECO:0000313" key="9">
    <source>
        <dbReference type="Proteomes" id="UP000054279"/>
    </source>
</evidence>
<name>A0A0C9V496_SPHS4</name>
<evidence type="ECO:0000256" key="4">
    <source>
        <dbReference type="PROSITE-ProRule" id="PRU10141"/>
    </source>
</evidence>
<dbReference type="Proteomes" id="UP000054279">
    <property type="component" value="Unassembled WGS sequence"/>
</dbReference>
<keyword evidence="3 4" id="KW-0067">ATP-binding</keyword>
<keyword evidence="9" id="KW-1185">Reference proteome</keyword>
<dbReference type="PROSITE" id="PS00108">
    <property type="entry name" value="PROTEIN_KINASE_ST"/>
    <property type="match status" value="1"/>
</dbReference>
<feature type="domain" description="Protein kinase" evidence="7">
    <location>
        <begin position="8"/>
        <end position="264"/>
    </location>
</feature>
<feature type="region of interest" description="Disordered" evidence="6">
    <location>
        <begin position="271"/>
        <end position="306"/>
    </location>
</feature>
<gene>
    <name evidence="8" type="ORF">M422DRAFT_184820</name>
</gene>
<keyword evidence="1 5" id="KW-0723">Serine/threonine-protein kinase</keyword>
<dbReference type="InterPro" id="IPR011009">
    <property type="entry name" value="Kinase-like_dom_sf"/>
</dbReference>
<dbReference type="InterPro" id="IPR000719">
    <property type="entry name" value="Prot_kinase_dom"/>
</dbReference>
<dbReference type="SUPFAM" id="SSF56112">
    <property type="entry name" value="Protein kinase-like (PK-like)"/>
    <property type="match status" value="1"/>
</dbReference>
<evidence type="ECO:0000256" key="6">
    <source>
        <dbReference type="SAM" id="MobiDB-lite"/>
    </source>
</evidence>
<dbReference type="InterPro" id="IPR008271">
    <property type="entry name" value="Ser/Thr_kinase_AS"/>
</dbReference>
<reference evidence="8 9" key="1">
    <citation type="submission" date="2014-06" db="EMBL/GenBank/DDBJ databases">
        <title>Evolutionary Origins and Diversification of the Mycorrhizal Mutualists.</title>
        <authorList>
            <consortium name="DOE Joint Genome Institute"/>
            <consortium name="Mycorrhizal Genomics Consortium"/>
            <person name="Kohler A."/>
            <person name="Kuo A."/>
            <person name="Nagy L.G."/>
            <person name="Floudas D."/>
            <person name="Copeland A."/>
            <person name="Barry K.W."/>
            <person name="Cichocki N."/>
            <person name="Veneault-Fourrey C."/>
            <person name="LaButti K."/>
            <person name="Lindquist E.A."/>
            <person name="Lipzen A."/>
            <person name="Lundell T."/>
            <person name="Morin E."/>
            <person name="Murat C."/>
            <person name="Riley R."/>
            <person name="Ohm R."/>
            <person name="Sun H."/>
            <person name="Tunlid A."/>
            <person name="Henrissat B."/>
            <person name="Grigoriev I.V."/>
            <person name="Hibbett D.S."/>
            <person name="Martin F."/>
        </authorList>
    </citation>
    <scope>NUCLEOTIDE SEQUENCE [LARGE SCALE GENOMIC DNA]</scope>
    <source>
        <strain evidence="8 9">SS14</strain>
    </source>
</reference>
<feature type="non-terminal residue" evidence="8">
    <location>
        <position position="1"/>
    </location>
</feature>
<evidence type="ECO:0000313" key="8">
    <source>
        <dbReference type="EMBL" id="KIJ32256.1"/>
    </source>
</evidence>
<proteinExistence type="inferred from homology"/>
<dbReference type="SMART" id="SM00220">
    <property type="entry name" value="S_TKc"/>
    <property type="match status" value="1"/>
</dbReference>
<dbReference type="InterPro" id="IPR051681">
    <property type="entry name" value="Ser/Thr_Kinases-Pseudokinases"/>
</dbReference>
<dbReference type="OrthoDB" id="1668230at2759"/>
<dbReference type="PROSITE" id="PS00107">
    <property type="entry name" value="PROTEIN_KINASE_ATP"/>
    <property type="match status" value="1"/>
</dbReference>
<organism evidence="8 9">
    <name type="scientific">Sphaerobolus stellatus (strain SS14)</name>
    <dbReference type="NCBI Taxonomy" id="990650"/>
    <lineage>
        <taxon>Eukaryota</taxon>
        <taxon>Fungi</taxon>
        <taxon>Dikarya</taxon>
        <taxon>Basidiomycota</taxon>
        <taxon>Agaricomycotina</taxon>
        <taxon>Agaricomycetes</taxon>
        <taxon>Phallomycetidae</taxon>
        <taxon>Geastrales</taxon>
        <taxon>Sphaerobolaceae</taxon>
        <taxon>Sphaerobolus</taxon>
    </lineage>
</organism>
<comment type="similarity">
    <text evidence="5">Belongs to the protein kinase superfamily.</text>
</comment>
<dbReference type="PANTHER" id="PTHR44329">
    <property type="entry name" value="SERINE/THREONINE-PROTEIN KINASE TNNI3K-RELATED"/>
    <property type="match status" value="1"/>
</dbReference>
<dbReference type="Pfam" id="PF07714">
    <property type="entry name" value="PK_Tyr_Ser-Thr"/>
    <property type="match status" value="1"/>
</dbReference>
<keyword evidence="1 5" id="KW-0808">Transferase</keyword>
<keyword evidence="1 5" id="KW-0418">Kinase</keyword>
<dbReference type="PRINTS" id="PR00109">
    <property type="entry name" value="TYRKINASE"/>
</dbReference>
<dbReference type="HOGENOM" id="CLU_000288_7_18_1"/>
<evidence type="ECO:0000256" key="2">
    <source>
        <dbReference type="ARBA" id="ARBA00022741"/>
    </source>
</evidence>
<dbReference type="InterPro" id="IPR001245">
    <property type="entry name" value="Ser-Thr/Tyr_kinase_cat_dom"/>
</dbReference>
<protein>
    <recommendedName>
        <fullName evidence="7">Protein kinase domain-containing protein</fullName>
    </recommendedName>
</protein>
<dbReference type="GO" id="GO:0004674">
    <property type="term" value="F:protein serine/threonine kinase activity"/>
    <property type="evidence" value="ECO:0007669"/>
    <property type="project" value="UniProtKB-KW"/>
</dbReference>
<dbReference type="Gene3D" id="1.10.510.10">
    <property type="entry name" value="Transferase(Phosphotransferase) domain 1"/>
    <property type="match status" value="1"/>
</dbReference>
<sequence>WTITKWEVDREYKIGIGFFSDVYKGVWRGRDVAIKILAQTTPRMLFRNEIAIWASLKHPNVLELFGASSATGDPPWFFVSPYMKNGTAVSFLKARAAERGRGAYPGPLQMMREIAVGMSYLHRKGVLHGDLKAANVLIDDDFHCVISDFGQSQLRSEVYRLSQKPRPHGTLRWQSPEIMSGESTLTPQADVYAFAIVCVEILTSGELPWPMLDDQNVQVLVLRAIPTHPERSFALTSLIEGCWYLSPLYRPTFEEIARIMNQLIGGLSAQLLMPPQSSPSPRPRSGSITEENENRSPDIAPSDSGK</sequence>
<evidence type="ECO:0000259" key="7">
    <source>
        <dbReference type="PROSITE" id="PS50011"/>
    </source>
</evidence>
<dbReference type="GO" id="GO:0005524">
    <property type="term" value="F:ATP binding"/>
    <property type="evidence" value="ECO:0007669"/>
    <property type="project" value="UniProtKB-UniRule"/>
</dbReference>
<dbReference type="PROSITE" id="PS50011">
    <property type="entry name" value="PROTEIN_KINASE_DOM"/>
    <property type="match status" value="1"/>
</dbReference>
<dbReference type="PIRSF" id="PIRSF000654">
    <property type="entry name" value="Integrin-linked_kinase"/>
    <property type="match status" value="1"/>
</dbReference>
<dbReference type="InterPro" id="IPR017441">
    <property type="entry name" value="Protein_kinase_ATP_BS"/>
</dbReference>
<feature type="binding site" evidence="4">
    <location>
        <position position="35"/>
    </location>
    <ligand>
        <name>ATP</name>
        <dbReference type="ChEBI" id="CHEBI:30616"/>
    </ligand>
</feature>
<evidence type="ECO:0000256" key="1">
    <source>
        <dbReference type="ARBA" id="ARBA00022527"/>
    </source>
</evidence>
<dbReference type="EMBL" id="KN837229">
    <property type="protein sequence ID" value="KIJ32256.1"/>
    <property type="molecule type" value="Genomic_DNA"/>
</dbReference>